<proteinExistence type="predicted"/>
<name>A0ABR2K1S4_9EUKA</name>
<keyword evidence="2" id="KW-1185">Reference proteome</keyword>
<dbReference type="EMBL" id="JAPFFF010000008">
    <property type="protein sequence ID" value="KAK8885053.1"/>
    <property type="molecule type" value="Genomic_DNA"/>
</dbReference>
<evidence type="ECO:0000313" key="1">
    <source>
        <dbReference type="EMBL" id="KAK8885053.1"/>
    </source>
</evidence>
<accession>A0ABR2K1S4</accession>
<comment type="caution">
    <text evidence="1">The sequence shown here is derived from an EMBL/GenBank/DDBJ whole genome shotgun (WGS) entry which is preliminary data.</text>
</comment>
<organism evidence="1 2">
    <name type="scientific">Tritrichomonas musculus</name>
    <dbReference type="NCBI Taxonomy" id="1915356"/>
    <lineage>
        <taxon>Eukaryota</taxon>
        <taxon>Metamonada</taxon>
        <taxon>Parabasalia</taxon>
        <taxon>Tritrichomonadida</taxon>
        <taxon>Tritrichomonadidae</taxon>
        <taxon>Tritrichomonas</taxon>
    </lineage>
</organism>
<reference evidence="1 2" key="1">
    <citation type="submission" date="2024-04" db="EMBL/GenBank/DDBJ databases">
        <title>Tritrichomonas musculus Genome.</title>
        <authorList>
            <person name="Alves-Ferreira E."/>
            <person name="Grigg M."/>
            <person name="Lorenzi H."/>
            <person name="Galac M."/>
        </authorList>
    </citation>
    <scope>NUCLEOTIDE SEQUENCE [LARGE SCALE GENOMIC DNA]</scope>
    <source>
        <strain evidence="1 2">EAF2021</strain>
    </source>
</reference>
<protein>
    <submittedName>
        <fullName evidence="1">Uncharacterized protein</fullName>
    </submittedName>
</protein>
<evidence type="ECO:0000313" key="2">
    <source>
        <dbReference type="Proteomes" id="UP001470230"/>
    </source>
</evidence>
<dbReference type="Proteomes" id="UP001470230">
    <property type="component" value="Unassembled WGS sequence"/>
</dbReference>
<sequence>MTIYFWSDFALCAKLEDFIPFFYADNLKELQRWMTIQRCTTSIDHVDSPIYIDSLVALLIFMFDKSMNYKIAKFLLTVINMESIGETCSIEE</sequence>
<gene>
    <name evidence="1" type="ORF">M9Y10_044181</name>
</gene>